<dbReference type="RefSeq" id="WP_309555820.1">
    <property type="nucleotide sequence ID" value="NZ_JAVJAN010000002.1"/>
</dbReference>
<evidence type="ECO:0000313" key="2">
    <source>
        <dbReference type="Proteomes" id="UP001256646"/>
    </source>
</evidence>
<keyword evidence="2" id="KW-1185">Reference proteome</keyword>
<organism evidence="1 2">
    <name type="scientific">Clostridium aquiflavi</name>
    <dbReference type="NCBI Taxonomy" id="3073603"/>
    <lineage>
        <taxon>Bacteria</taxon>
        <taxon>Bacillati</taxon>
        <taxon>Bacillota</taxon>
        <taxon>Clostridia</taxon>
        <taxon>Eubacteriales</taxon>
        <taxon>Clostridiaceae</taxon>
        <taxon>Clostridium</taxon>
    </lineage>
</organism>
<dbReference type="Proteomes" id="UP001256646">
    <property type="component" value="Unassembled WGS sequence"/>
</dbReference>
<accession>A0ABU1ECF0</accession>
<evidence type="ECO:0000313" key="1">
    <source>
        <dbReference type="EMBL" id="MDR5586055.1"/>
    </source>
</evidence>
<sequence length="55" mass="6606">MIYPFKRENFKIYDPEPSTTDELEQHLTISANERVWFIGYNYAGGFGKYRISRKQ</sequence>
<dbReference type="EMBL" id="JAVJAN010000002">
    <property type="protein sequence ID" value="MDR5586055.1"/>
    <property type="molecule type" value="Genomic_DNA"/>
</dbReference>
<comment type="caution">
    <text evidence="1">The sequence shown here is derived from an EMBL/GenBank/DDBJ whole genome shotgun (WGS) entry which is preliminary data.</text>
</comment>
<reference evidence="1 2" key="1">
    <citation type="submission" date="2023-09" db="EMBL/GenBank/DDBJ databases">
        <authorList>
            <person name="Zhai L."/>
        </authorList>
    </citation>
    <scope>NUCLEOTIDE SEQUENCE [LARGE SCALE GENOMIC DNA]</scope>
    <source>
        <strain evidence="1 2">5 N-1</strain>
    </source>
</reference>
<gene>
    <name evidence="1" type="ORF">RGC78_01065</name>
</gene>
<protein>
    <submittedName>
        <fullName evidence="1">Uncharacterized protein</fullName>
    </submittedName>
</protein>
<proteinExistence type="predicted"/>
<name>A0ABU1ECF0_9CLOT</name>